<accession>X1GKX9</accession>
<feature type="non-terminal residue" evidence="1">
    <location>
        <position position="57"/>
    </location>
</feature>
<dbReference type="EMBL" id="BARU01016042">
    <property type="protein sequence ID" value="GAH57852.1"/>
    <property type="molecule type" value="Genomic_DNA"/>
</dbReference>
<evidence type="ECO:0000313" key="1">
    <source>
        <dbReference type="EMBL" id="GAH57852.1"/>
    </source>
</evidence>
<sequence length="57" mass="6930">YYNNRRYHEAIDNLTPADVYHGRSEEVLSKREQIKKVTLEKRRRRNLQTSSITMYNS</sequence>
<reference evidence="1" key="1">
    <citation type="journal article" date="2014" name="Front. Microbiol.">
        <title>High frequency of phylogenetically diverse reductive dehalogenase-homologous genes in deep subseafloor sedimentary metagenomes.</title>
        <authorList>
            <person name="Kawai M."/>
            <person name="Futagami T."/>
            <person name="Toyoda A."/>
            <person name="Takaki Y."/>
            <person name="Nishi S."/>
            <person name="Hori S."/>
            <person name="Arai W."/>
            <person name="Tsubouchi T."/>
            <person name="Morono Y."/>
            <person name="Uchiyama I."/>
            <person name="Ito T."/>
            <person name="Fujiyama A."/>
            <person name="Inagaki F."/>
            <person name="Takami H."/>
        </authorList>
    </citation>
    <scope>NUCLEOTIDE SEQUENCE</scope>
    <source>
        <strain evidence="1">Expedition CK06-06</strain>
    </source>
</reference>
<gene>
    <name evidence="1" type="ORF">S03H2_27083</name>
</gene>
<name>X1GKX9_9ZZZZ</name>
<proteinExistence type="predicted"/>
<comment type="caution">
    <text evidence="1">The sequence shown here is derived from an EMBL/GenBank/DDBJ whole genome shotgun (WGS) entry which is preliminary data.</text>
</comment>
<feature type="non-terminal residue" evidence="1">
    <location>
        <position position="1"/>
    </location>
</feature>
<evidence type="ECO:0008006" key="2">
    <source>
        <dbReference type="Google" id="ProtNLM"/>
    </source>
</evidence>
<dbReference type="AlphaFoldDB" id="X1GKX9"/>
<protein>
    <recommendedName>
        <fullName evidence="2">Integrase catalytic domain-containing protein</fullName>
    </recommendedName>
</protein>
<organism evidence="1">
    <name type="scientific">marine sediment metagenome</name>
    <dbReference type="NCBI Taxonomy" id="412755"/>
    <lineage>
        <taxon>unclassified sequences</taxon>
        <taxon>metagenomes</taxon>
        <taxon>ecological metagenomes</taxon>
    </lineage>
</organism>